<dbReference type="InterPro" id="IPR004568">
    <property type="entry name" value="Ppantetheine-prot_Trfase_dom"/>
</dbReference>
<dbReference type="AlphaFoldDB" id="A0A372M3M9"/>
<dbReference type="InterPro" id="IPR037143">
    <property type="entry name" value="4-PPantetheinyl_Trfase_dom_sf"/>
</dbReference>
<dbReference type="HAMAP" id="MF_00101">
    <property type="entry name" value="AcpS"/>
    <property type="match status" value="1"/>
</dbReference>
<feature type="domain" description="4'-phosphopantetheinyl transferase" evidence="9">
    <location>
        <begin position="55"/>
        <end position="152"/>
    </location>
</feature>
<dbReference type="Gene3D" id="3.90.470.20">
    <property type="entry name" value="4'-phosphopantetheinyl transferase domain"/>
    <property type="match status" value="1"/>
</dbReference>
<evidence type="ECO:0000256" key="3">
    <source>
        <dbReference type="ARBA" id="ARBA00022723"/>
    </source>
</evidence>
<dbReference type="InterPro" id="IPR002582">
    <property type="entry name" value="ACPS"/>
</dbReference>
<dbReference type="EC" id="2.7.8.7" evidence="8"/>
<keyword evidence="8" id="KW-0963">Cytoplasm</keyword>
<keyword evidence="3 8" id="KW-0479">Metal-binding</keyword>
<protein>
    <recommendedName>
        <fullName evidence="8">Holo-[acyl-carrier-protein] synthase</fullName>
        <shortName evidence="8">Holo-ACP synthase</shortName>
        <ecNumber evidence="8">2.7.8.7</ecNumber>
    </recommendedName>
    <alternativeName>
        <fullName evidence="8">4'-phosphopantetheinyl transferase AcpS</fullName>
    </alternativeName>
</protein>
<dbReference type="GO" id="GO:0005737">
    <property type="term" value="C:cytoplasm"/>
    <property type="evidence" value="ECO:0007669"/>
    <property type="project" value="UniProtKB-SubCell"/>
</dbReference>
<dbReference type="NCBIfam" id="TIGR00556">
    <property type="entry name" value="pantethn_trn"/>
    <property type="match status" value="1"/>
</dbReference>
<organism evidence="10 11">
    <name type="scientific">Streptomyces triticagri</name>
    <dbReference type="NCBI Taxonomy" id="2293568"/>
    <lineage>
        <taxon>Bacteria</taxon>
        <taxon>Bacillati</taxon>
        <taxon>Actinomycetota</taxon>
        <taxon>Actinomycetes</taxon>
        <taxon>Kitasatosporales</taxon>
        <taxon>Streptomycetaceae</taxon>
        <taxon>Streptomyces</taxon>
    </lineage>
</organism>
<keyword evidence="1 8" id="KW-0444">Lipid biosynthesis</keyword>
<dbReference type="EMBL" id="QUAK01000089">
    <property type="protein sequence ID" value="RFU85546.1"/>
    <property type="molecule type" value="Genomic_DNA"/>
</dbReference>
<comment type="subcellular location">
    <subcellularLocation>
        <location evidence="8">Cytoplasm</location>
    </subcellularLocation>
</comment>
<comment type="similarity">
    <text evidence="8">Belongs to the P-Pant transferase superfamily. AcpS family.</text>
</comment>
<comment type="function">
    <text evidence="8">Transfers the 4'-phosphopantetheine moiety from coenzyme A to a Ser of acyl-carrier-protein.</text>
</comment>
<gene>
    <name evidence="8" type="primary">acpS</name>
    <name evidence="10" type="ORF">DY218_16845</name>
</gene>
<evidence type="ECO:0000259" key="9">
    <source>
        <dbReference type="Pfam" id="PF01648"/>
    </source>
</evidence>
<evidence type="ECO:0000256" key="1">
    <source>
        <dbReference type="ARBA" id="ARBA00022516"/>
    </source>
</evidence>
<evidence type="ECO:0000256" key="2">
    <source>
        <dbReference type="ARBA" id="ARBA00022679"/>
    </source>
</evidence>
<sequence length="173" mass="18058">MQSDRGDPAARHDGLLTQIGRWLGWILPLPLDSVPDSVPGPAPAPAPAPAPRIVGVGIDVAAITRFGRALERHPGLADRLFTPEERVLPSGEPRGTASLAARFAAKEALAKALGAPGGLRWRDAEIRTDTGGRPFLRVRGTVAATAARHGITSWHLSLTHDADLASAVVVASA</sequence>
<evidence type="ECO:0000256" key="6">
    <source>
        <dbReference type="ARBA" id="ARBA00023098"/>
    </source>
</evidence>
<dbReference type="NCBIfam" id="NF000832">
    <property type="entry name" value="PRK00070.3-2"/>
    <property type="match status" value="1"/>
</dbReference>
<reference evidence="10 11" key="1">
    <citation type="submission" date="2018-08" db="EMBL/GenBank/DDBJ databases">
        <title>Isolation, diversity and antifungal activity of Actinobacteria from wheat.</title>
        <authorList>
            <person name="Han C."/>
        </authorList>
    </citation>
    <scope>NUCLEOTIDE SEQUENCE [LARGE SCALE GENOMIC DNA]</scope>
    <source>
        <strain evidence="10 11">NEAU-YY421</strain>
    </source>
</reference>
<dbReference type="GO" id="GO:0000287">
    <property type="term" value="F:magnesium ion binding"/>
    <property type="evidence" value="ECO:0007669"/>
    <property type="project" value="UniProtKB-UniRule"/>
</dbReference>
<keyword evidence="5 8" id="KW-0460">Magnesium</keyword>
<keyword evidence="4 8" id="KW-0276">Fatty acid metabolism</keyword>
<comment type="catalytic activity">
    <reaction evidence="8">
        <text>apo-[ACP] + CoA = holo-[ACP] + adenosine 3',5'-bisphosphate + H(+)</text>
        <dbReference type="Rhea" id="RHEA:12068"/>
        <dbReference type="Rhea" id="RHEA-COMP:9685"/>
        <dbReference type="Rhea" id="RHEA-COMP:9690"/>
        <dbReference type="ChEBI" id="CHEBI:15378"/>
        <dbReference type="ChEBI" id="CHEBI:29999"/>
        <dbReference type="ChEBI" id="CHEBI:57287"/>
        <dbReference type="ChEBI" id="CHEBI:58343"/>
        <dbReference type="ChEBI" id="CHEBI:64479"/>
        <dbReference type="EC" id="2.7.8.7"/>
    </reaction>
</comment>
<name>A0A372M3M9_9ACTN</name>
<evidence type="ECO:0000256" key="7">
    <source>
        <dbReference type="ARBA" id="ARBA00023160"/>
    </source>
</evidence>
<dbReference type="GO" id="GO:0006633">
    <property type="term" value="P:fatty acid biosynthetic process"/>
    <property type="evidence" value="ECO:0007669"/>
    <property type="project" value="UniProtKB-UniRule"/>
</dbReference>
<dbReference type="InterPro" id="IPR008278">
    <property type="entry name" value="4-PPantetheinyl_Trfase_dom"/>
</dbReference>
<keyword evidence="2 8" id="KW-0808">Transferase</keyword>
<feature type="binding site" evidence="8">
    <location>
        <position position="59"/>
    </location>
    <ligand>
        <name>Mg(2+)</name>
        <dbReference type="ChEBI" id="CHEBI:18420"/>
    </ligand>
</feature>
<keyword evidence="7 8" id="KW-0275">Fatty acid biosynthesis</keyword>
<comment type="cofactor">
    <cofactor evidence="8">
        <name>Mg(2+)</name>
        <dbReference type="ChEBI" id="CHEBI:18420"/>
    </cofactor>
</comment>
<evidence type="ECO:0000256" key="5">
    <source>
        <dbReference type="ARBA" id="ARBA00022842"/>
    </source>
</evidence>
<dbReference type="GO" id="GO:0008897">
    <property type="term" value="F:holo-[acyl-carrier-protein] synthase activity"/>
    <property type="evidence" value="ECO:0007669"/>
    <property type="project" value="UniProtKB-UniRule"/>
</dbReference>
<keyword evidence="11" id="KW-1185">Reference proteome</keyword>
<evidence type="ECO:0000256" key="8">
    <source>
        <dbReference type="HAMAP-Rule" id="MF_00101"/>
    </source>
</evidence>
<dbReference type="Proteomes" id="UP000263094">
    <property type="component" value="Unassembled WGS sequence"/>
</dbReference>
<dbReference type="OrthoDB" id="517356at2"/>
<evidence type="ECO:0000313" key="11">
    <source>
        <dbReference type="Proteomes" id="UP000263094"/>
    </source>
</evidence>
<proteinExistence type="inferred from homology"/>
<accession>A0A372M3M9</accession>
<evidence type="ECO:0000313" key="10">
    <source>
        <dbReference type="EMBL" id="RFU85546.1"/>
    </source>
</evidence>
<comment type="caution">
    <text evidence="10">The sequence shown here is derived from an EMBL/GenBank/DDBJ whole genome shotgun (WGS) entry which is preliminary data.</text>
</comment>
<dbReference type="NCBIfam" id="TIGR00516">
    <property type="entry name" value="acpS"/>
    <property type="match status" value="1"/>
</dbReference>
<keyword evidence="6 8" id="KW-0443">Lipid metabolism</keyword>
<feature type="binding site" evidence="8">
    <location>
        <position position="107"/>
    </location>
    <ligand>
        <name>Mg(2+)</name>
        <dbReference type="ChEBI" id="CHEBI:18420"/>
    </ligand>
</feature>
<evidence type="ECO:0000256" key="4">
    <source>
        <dbReference type="ARBA" id="ARBA00022832"/>
    </source>
</evidence>
<dbReference type="Pfam" id="PF01648">
    <property type="entry name" value="ACPS"/>
    <property type="match status" value="1"/>
</dbReference>
<dbReference type="SUPFAM" id="SSF56214">
    <property type="entry name" value="4'-phosphopantetheinyl transferase"/>
    <property type="match status" value="1"/>
</dbReference>